<dbReference type="STRING" id="1640674.SAMN05216323_10975"/>
<dbReference type="Pfam" id="PF21601">
    <property type="entry name" value="GldM_2nd"/>
    <property type="match status" value="1"/>
</dbReference>
<dbReference type="AlphaFoldDB" id="A0A1G6SPE2"/>
<evidence type="ECO:0000313" key="5">
    <source>
        <dbReference type="EMBL" id="SDD18035.1"/>
    </source>
</evidence>
<name>A0A1G6SPE2_9BACT</name>
<dbReference type="NCBIfam" id="TIGR03517">
    <property type="entry name" value="GldM_gliding"/>
    <property type="match status" value="1"/>
</dbReference>
<gene>
    <name evidence="5" type="ORF">SAMN05216323_10975</name>
</gene>
<reference evidence="5 6" key="1">
    <citation type="submission" date="2016-09" db="EMBL/GenBank/DDBJ databases">
        <authorList>
            <person name="Capua I."/>
            <person name="De Benedictis P."/>
            <person name="Joannis T."/>
            <person name="Lombin L.H."/>
            <person name="Cattoli G."/>
        </authorList>
    </citation>
    <scope>NUCLEOTIDE SEQUENCE [LARGE SCALE GENOMIC DNA]</scope>
    <source>
        <strain evidence="5 6">A7P-90m</strain>
    </source>
</reference>
<evidence type="ECO:0000313" key="6">
    <source>
        <dbReference type="Proteomes" id="UP000199452"/>
    </source>
</evidence>
<organism evidence="5 6">
    <name type="scientific">Williamwhitmania taraxaci</name>
    <dbReference type="NCBI Taxonomy" id="1640674"/>
    <lineage>
        <taxon>Bacteria</taxon>
        <taxon>Pseudomonadati</taxon>
        <taxon>Bacteroidota</taxon>
        <taxon>Bacteroidia</taxon>
        <taxon>Bacteroidales</taxon>
        <taxon>Williamwhitmaniaceae</taxon>
        <taxon>Williamwhitmania</taxon>
    </lineage>
</organism>
<dbReference type="InterPro" id="IPR019859">
    <property type="entry name" value="Motility-assoc_prot_GldM"/>
</dbReference>
<dbReference type="InterPro" id="IPR048405">
    <property type="entry name" value="GldM_Ig-like-1"/>
</dbReference>
<protein>
    <submittedName>
        <fullName evidence="5">Gliding motility-associated protein GldM</fullName>
    </submittedName>
</protein>
<dbReference type="Pfam" id="PF21602">
    <property type="entry name" value="GldM_3rd"/>
    <property type="match status" value="1"/>
</dbReference>
<accession>A0A1G6SPE2</accession>
<dbReference type="OrthoDB" id="1490890at2"/>
<feature type="domain" description="Gliding motility-associated protein GldM N-terminal" evidence="2">
    <location>
        <begin position="31"/>
        <end position="237"/>
    </location>
</feature>
<dbReference type="Pfam" id="PF12080">
    <property type="entry name" value="GldM_4th"/>
    <property type="match status" value="1"/>
</dbReference>
<evidence type="ECO:0000259" key="1">
    <source>
        <dbReference type="Pfam" id="PF12080"/>
    </source>
</evidence>
<dbReference type="EMBL" id="FMYP01000097">
    <property type="protein sequence ID" value="SDD18035.1"/>
    <property type="molecule type" value="Genomic_DNA"/>
</dbReference>
<evidence type="ECO:0000259" key="3">
    <source>
        <dbReference type="Pfam" id="PF21601"/>
    </source>
</evidence>
<dbReference type="InterPro" id="IPR048406">
    <property type="entry name" value="GldM_Ig-like-2"/>
</dbReference>
<evidence type="ECO:0000259" key="2">
    <source>
        <dbReference type="Pfam" id="PF12081"/>
    </source>
</evidence>
<dbReference type="Pfam" id="PF12081">
    <property type="entry name" value="GldM_1st"/>
    <property type="match status" value="1"/>
</dbReference>
<proteinExistence type="predicted"/>
<feature type="domain" description="Gliding motility-associated protein GldM first immunoglobulin-like" evidence="3">
    <location>
        <begin position="241"/>
        <end position="355"/>
    </location>
</feature>
<dbReference type="InterPro" id="IPR022719">
    <property type="entry name" value="Motility-assoc_prot_GldM_C"/>
</dbReference>
<dbReference type="Proteomes" id="UP000199452">
    <property type="component" value="Unassembled WGS sequence"/>
</dbReference>
<evidence type="ECO:0000259" key="4">
    <source>
        <dbReference type="Pfam" id="PF21602"/>
    </source>
</evidence>
<sequence length="548" mass="60407">MGHGKETPRQKMIGMMYLVLTAMLALNVSAEVLEAFVLVDQGLIQTSHSFASKNSSAYNEFSMAEKLNETKVKPWRMKADEIRKKTEEINKYIVSLKVRCVRQADGEEAEAVVKDKNGSEEVEGEKLLNKSDTDAGSRILLGADKNGEAYELRKKLATYRDFLLSIVEDKKAYEPLVTTIENLLDTKDPKDKGDGTPRTWETGRFESVPVAAILPILTKMQLDVLNCEAEIINYLLSQIDAGSFKFNKLQAIVIANSDYVLQGSKYEAKIFLAASDSTQDPEIFIGGYDEKRTASGELEYEMRGAGQKVDVKSGIGSYSVSGSKPGIVNWGGLLQIKSPSGQLVKRPFKVTYQVAVPSAVVSPSKMNVLYRGVDNPIDVSASGVSADKLVIKVENGSYKRTAKGYIVQPGQGKLTDITVFAEIDKSQKFLGKINFRVKNVPDPLVRIQGITGKSVDKVFAAGADGVKAEMPPDFDFDISYIVKSFTFSLNSDGYENSISNDGWRFNDKAKNMLSRLKAGNKITIEDIKIIGPDGTVRDYPYQLNVKIK</sequence>
<dbReference type="InterPro" id="IPR022720">
    <property type="entry name" value="Motility-assoc_prot_GldM_N"/>
</dbReference>
<feature type="domain" description="Gliding motility-associated protein GldM C-terminal" evidence="1">
    <location>
        <begin position="441"/>
        <end position="548"/>
    </location>
</feature>
<keyword evidence="6" id="KW-1185">Reference proteome</keyword>
<feature type="domain" description="Gliding motility-associated protein GldM second immunoglobulin-like" evidence="4">
    <location>
        <begin position="358"/>
        <end position="438"/>
    </location>
</feature>
<dbReference type="RefSeq" id="WP_092440883.1">
    <property type="nucleotide sequence ID" value="NZ_FMYP01000097.1"/>
</dbReference>